<accession>A0ABQ1ZU42</accession>
<dbReference type="PANTHER" id="PTHR37560:SF1">
    <property type="entry name" value="UPF0210 PROTEIN MJ1665"/>
    <property type="match status" value="1"/>
</dbReference>
<sequence length="135" mass="14705">MRSRIIRSWPGVSGPGVVKRALEDVKDVDLETLCETIKRTAFKVTRASQFVAQEAAKRLGVPFGSIDLSLAPTPAVGDSIAKIFRVMGLEEAGAPGTIARRLSIAAAAYRRRFIVLKTDRYLLQPATTLLVTGFF</sequence>
<dbReference type="Pfam" id="PF05167">
    <property type="entry name" value="DUF711"/>
    <property type="match status" value="1"/>
</dbReference>
<dbReference type="SUPFAM" id="SSF51998">
    <property type="entry name" value="PFL-like glycyl radical enzymes"/>
    <property type="match status" value="1"/>
</dbReference>
<keyword evidence="2" id="KW-1185">Reference proteome</keyword>
<dbReference type="PANTHER" id="PTHR37560">
    <property type="entry name" value="UPF0210 PROTEIN SPR0218"/>
    <property type="match status" value="1"/>
</dbReference>
<dbReference type="Gene3D" id="3.20.70.20">
    <property type="match status" value="1"/>
</dbReference>
<protein>
    <submittedName>
        <fullName evidence="1">Uncharacterized protein</fullName>
    </submittedName>
</protein>
<reference evidence="2" key="1">
    <citation type="journal article" date="2019" name="Int. J. Syst. Evol. Microbiol.">
        <title>The Global Catalogue of Microorganisms (GCM) 10K type strain sequencing project: providing services to taxonomists for standard genome sequencing and annotation.</title>
        <authorList>
            <consortium name="The Broad Institute Genomics Platform"/>
            <consortium name="The Broad Institute Genome Sequencing Center for Infectious Disease"/>
            <person name="Wu L."/>
            <person name="Ma J."/>
        </authorList>
    </citation>
    <scope>NUCLEOTIDE SEQUENCE [LARGE SCALE GENOMIC DNA]</scope>
    <source>
        <strain evidence="2">CCM 8702</strain>
    </source>
</reference>
<comment type="caution">
    <text evidence="1">The sequence shown here is derived from an EMBL/GenBank/DDBJ whole genome shotgun (WGS) entry which is preliminary data.</text>
</comment>
<evidence type="ECO:0000313" key="2">
    <source>
        <dbReference type="Proteomes" id="UP000605427"/>
    </source>
</evidence>
<name>A0ABQ1ZU42_9BACL</name>
<evidence type="ECO:0000313" key="1">
    <source>
        <dbReference type="EMBL" id="GGH77860.1"/>
    </source>
</evidence>
<dbReference type="EMBL" id="BMDD01000002">
    <property type="protein sequence ID" value="GGH77860.1"/>
    <property type="molecule type" value="Genomic_DNA"/>
</dbReference>
<dbReference type="InterPro" id="IPR007841">
    <property type="entry name" value="UPF0210"/>
</dbReference>
<dbReference type="Proteomes" id="UP000605427">
    <property type="component" value="Unassembled WGS sequence"/>
</dbReference>
<gene>
    <name evidence="1" type="ORF">GCM10007362_22250</name>
</gene>
<proteinExistence type="predicted"/>
<organism evidence="1 2">
    <name type="scientific">Saccharibacillus endophyticus</name>
    <dbReference type="NCBI Taxonomy" id="2060666"/>
    <lineage>
        <taxon>Bacteria</taxon>
        <taxon>Bacillati</taxon>
        <taxon>Bacillota</taxon>
        <taxon>Bacilli</taxon>
        <taxon>Bacillales</taxon>
        <taxon>Paenibacillaceae</taxon>
        <taxon>Saccharibacillus</taxon>
    </lineage>
</organism>